<organism evidence="12 13">
    <name type="scientific">Manihot esculenta</name>
    <name type="common">Cassava</name>
    <name type="synonym">Jatropha manihot</name>
    <dbReference type="NCBI Taxonomy" id="3983"/>
    <lineage>
        <taxon>Eukaryota</taxon>
        <taxon>Viridiplantae</taxon>
        <taxon>Streptophyta</taxon>
        <taxon>Embryophyta</taxon>
        <taxon>Tracheophyta</taxon>
        <taxon>Spermatophyta</taxon>
        <taxon>Magnoliopsida</taxon>
        <taxon>eudicotyledons</taxon>
        <taxon>Gunneridae</taxon>
        <taxon>Pentapetalae</taxon>
        <taxon>rosids</taxon>
        <taxon>fabids</taxon>
        <taxon>Malpighiales</taxon>
        <taxon>Euphorbiaceae</taxon>
        <taxon>Crotonoideae</taxon>
        <taxon>Manihoteae</taxon>
        <taxon>Manihot</taxon>
    </lineage>
</organism>
<evidence type="ECO:0000256" key="9">
    <source>
        <dbReference type="ARBA" id="ARBA00023102"/>
    </source>
</evidence>
<dbReference type="GO" id="GO:0005524">
    <property type="term" value="F:ATP binding"/>
    <property type="evidence" value="ECO:0007669"/>
    <property type="project" value="UniProtKB-KW"/>
</dbReference>
<evidence type="ECO:0000256" key="4">
    <source>
        <dbReference type="ARBA" id="ARBA00005204"/>
    </source>
</evidence>
<dbReference type="Gene3D" id="3.10.20.810">
    <property type="entry name" value="Phosphoribosyl-AMP cyclohydrolase"/>
    <property type="match status" value="1"/>
</dbReference>
<dbReference type="FunFam" id="3.10.20.810:FF:000001">
    <property type="entry name" value="Histidine biosynthesis bifunctional protein HisIE"/>
    <property type="match status" value="1"/>
</dbReference>
<keyword evidence="8" id="KW-0067">ATP-binding</keyword>
<dbReference type="Pfam" id="PF01502">
    <property type="entry name" value="PRA-CH"/>
    <property type="match status" value="1"/>
</dbReference>
<evidence type="ECO:0000256" key="3">
    <source>
        <dbReference type="ARBA" id="ARBA00005169"/>
    </source>
</evidence>
<evidence type="ECO:0000256" key="2">
    <source>
        <dbReference type="ARBA" id="ARBA00001460"/>
    </source>
</evidence>
<dbReference type="GO" id="GO:0004635">
    <property type="term" value="F:phosphoribosyl-AMP cyclohydrolase activity"/>
    <property type="evidence" value="ECO:0007669"/>
    <property type="project" value="UniProtKB-EC"/>
</dbReference>
<dbReference type="PANTHER" id="PTHR42945">
    <property type="entry name" value="HISTIDINE BIOSYNTHESIS BIFUNCTIONAL PROTEIN"/>
    <property type="match status" value="1"/>
</dbReference>
<evidence type="ECO:0000313" key="13">
    <source>
        <dbReference type="Proteomes" id="UP000091857"/>
    </source>
</evidence>
<keyword evidence="10" id="KW-0511">Multifunctional enzyme</keyword>
<comment type="pathway">
    <text evidence="4">Amino-acid biosynthesis; L-histidine biosynthesis; L-histidine from 5-phospho-alpha-D-ribose 1-diphosphate: step 2/9.</text>
</comment>
<dbReference type="STRING" id="3983.A0A2C9UZC4"/>
<evidence type="ECO:0000256" key="1">
    <source>
        <dbReference type="ARBA" id="ARBA00000024"/>
    </source>
</evidence>
<keyword evidence="6" id="KW-0547">Nucleotide-binding</keyword>
<dbReference type="PANTHER" id="PTHR42945:SF1">
    <property type="entry name" value="HISTIDINE BIOSYNTHESIS BIFUNCTIONAL PROTEIN HIS7"/>
    <property type="match status" value="1"/>
</dbReference>
<evidence type="ECO:0000256" key="8">
    <source>
        <dbReference type="ARBA" id="ARBA00022840"/>
    </source>
</evidence>
<dbReference type="Gene3D" id="1.10.287.1080">
    <property type="entry name" value="MazG-like"/>
    <property type="match status" value="1"/>
</dbReference>
<dbReference type="NCBIfam" id="TIGR03188">
    <property type="entry name" value="histidine_hisI"/>
    <property type="match status" value="1"/>
</dbReference>
<dbReference type="Gramene" id="Manes.11G075000.1.v8.1">
    <property type="protein sequence ID" value="Manes.11G075000.1.v8.1.CDS"/>
    <property type="gene ID" value="Manes.11G075000.v8.1"/>
</dbReference>
<proteinExistence type="predicted"/>
<dbReference type="CDD" id="cd11534">
    <property type="entry name" value="NTP-PPase_HisIE_like"/>
    <property type="match status" value="1"/>
</dbReference>
<evidence type="ECO:0000259" key="11">
    <source>
        <dbReference type="Pfam" id="PF01502"/>
    </source>
</evidence>
<dbReference type="InterPro" id="IPR008179">
    <property type="entry name" value="HisE"/>
</dbReference>
<comment type="caution">
    <text evidence="12">The sequence shown here is derived from an EMBL/GenBank/DDBJ whole genome shotgun (WGS) entry which is preliminary data.</text>
</comment>
<feature type="domain" description="Phosphoribosyl-AMP cyclohydrolase" evidence="11">
    <location>
        <begin position="86"/>
        <end position="159"/>
    </location>
</feature>
<name>A0A2C9UZC4_MANES</name>
<comment type="catalytic activity">
    <reaction evidence="2">
        <text>1-(5-phospho-beta-D-ribosyl)-ATP + H2O = 1-(5-phospho-beta-D-ribosyl)-5'-AMP + diphosphate + H(+)</text>
        <dbReference type="Rhea" id="RHEA:22828"/>
        <dbReference type="ChEBI" id="CHEBI:15377"/>
        <dbReference type="ChEBI" id="CHEBI:15378"/>
        <dbReference type="ChEBI" id="CHEBI:33019"/>
        <dbReference type="ChEBI" id="CHEBI:59457"/>
        <dbReference type="ChEBI" id="CHEBI:73183"/>
        <dbReference type="EC" id="3.6.1.31"/>
    </reaction>
</comment>
<comment type="catalytic activity">
    <reaction evidence="1">
        <text>1-(5-phospho-beta-D-ribosyl)-5'-AMP + H2O = 1-(5-phospho-beta-D-ribosyl)-5-[(5-phospho-beta-D-ribosylamino)methylideneamino]imidazole-4-carboxamide</text>
        <dbReference type="Rhea" id="RHEA:20049"/>
        <dbReference type="ChEBI" id="CHEBI:15377"/>
        <dbReference type="ChEBI" id="CHEBI:58435"/>
        <dbReference type="ChEBI" id="CHEBI:59457"/>
        <dbReference type="EC" id="3.5.4.19"/>
    </reaction>
</comment>
<dbReference type="Proteomes" id="UP000091857">
    <property type="component" value="Chromosome 11"/>
</dbReference>
<dbReference type="InterPro" id="IPR038019">
    <property type="entry name" value="PRib_AMP_CycHydrolase_sf"/>
</dbReference>
<keyword evidence="13" id="KW-1185">Reference proteome</keyword>
<dbReference type="AlphaFoldDB" id="A0A2C9UZC4"/>
<reference evidence="13" key="1">
    <citation type="journal article" date="2016" name="Nat. Biotechnol.">
        <title>Sequencing wild and cultivated cassava and related species reveals extensive interspecific hybridization and genetic diversity.</title>
        <authorList>
            <person name="Bredeson J.V."/>
            <person name="Lyons J.B."/>
            <person name="Prochnik S.E."/>
            <person name="Wu G.A."/>
            <person name="Ha C.M."/>
            <person name="Edsinger-Gonzales E."/>
            <person name="Grimwood J."/>
            <person name="Schmutz J."/>
            <person name="Rabbi I.Y."/>
            <person name="Egesi C."/>
            <person name="Nauluvula P."/>
            <person name="Lebot V."/>
            <person name="Ndunguru J."/>
            <person name="Mkamilo G."/>
            <person name="Bart R.S."/>
            <person name="Setter T.L."/>
            <person name="Gleadow R.M."/>
            <person name="Kulakow P."/>
            <person name="Ferguson M.E."/>
            <person name="Rounsley S."/>
            <person name="Rokhsar D.S."/>
        </authorList>
    </citation>
    <scope>NUCLEOTIDE SEQUENCE [LARGE SCALE GENOMIC DNA]</scope>
    <source>
        <strain evidence="13">cv. AM560-2</strain>
    </source>
</reference>
<dbReference type="UniPathway" id="UPA00031">
    <property type="reaction ID" value="UER00007"/>
</dbReference>
<dbReference type="OMA" id="ERSCFHQ"/>
<evidence type="ECO:0000256" key="7">
    <source>
        <dbReference type="ARBA" id="ARBA00022801"/>
    </source>
</evidence>
<dbReference type="SUPFAM" id="SSF141734">
    <property type="entry name" value="HisI-like"/>
    <property type="match status" value="1"/>
</dbReference>
<dbReference type="GO" id="GO:0004636">
    <property type="term" value="F:phosphoribosyl-ATP diphosphatase activity"/>
    <property type="evidence" value="ECO:0007669"/>
    <property type="project" value="UniProtKB-EC"/>
</dbReference>
<comment type="pathway">
    <text evidence="3">Amino-acid biosynthesis; L-histidine biosynthesis; L-histidine from 5-phospho-alpha-D-ribose 1-diphosphate: step 3/9.</text>
</comment>
<evidence type="ECO:0000313" key="12">
    <source>
        <dbReference type="EMBL" id="OAY37100.1"/>
    </source>
</evidence>
<gene>
    <name evidence="12" type="ORF">MANES_11G075000v8</name>
</gene>
<evidence type="ECO:0000256" key="6">
    <source>
        <dbReference type="ARBA" id="ARBA00022741"/>
    </source>
</evidence>
<dbReference type="GO" id="GO:0000105">
    <property type="term" value="P:L-histidine biosynthetic process"/>
    <property type="evidence" value="ECO:0007669"/>
    <property type="project" value="UniProtKB-UniPathway"/>
</dbReference>
<accession>A0A2C9UZC4</accession>
<keyword evidence="9" id="KW-0368">Histidine biosynthesis</keyword>
<dbReference type="OrthoDB" id="1703565at2759"/>
<dbReference type="EMBL" id="CM004397">
    <property type="protein sequence ID" value="OAY37100.1"/>
    <property type="molecule type" value="Genomic_DNA"/>
</dbReference>
<evidence type="ECO:0000256" key="5">
    <source>
        <dbReference type="ARBA" id="ARBA00022605"/>
    </source>
</evidence>
<keyword evidence="7" id="KW-0378">Hydrolase</keyword>
<keyword evidence="5" id="KW-0028">Amino-acid biosynthesis</keyword>
<dbReference type="InterPro" id="IPR021130">
    <property type="entry name" value="PRib-ATP_PPHydrolase-like"/>
</dbReference>
<dbReference type="SUPFAM" id="SSF101386">
    <property type="entry name" value="all-alpha NTP pyrophosphatases"/>
    <property type="match status" value="1"/>
</dbReference>
<dbReference type="InterPro" id="IPR002496">
    <property type="entry name" value="PRib_AMP_CycHydrolase_dom"/>
</dbReference>
<sequence length="288" mass="32111">MAVSSLHCVQSLGFSSRGRAFFPVGDCSRDNARKSKNCLVFASGKKSDRDLCLESRVETLLDSVKWDDKGLAVAIAQNIDTGAILMQGFVNRDALATTISSRKATFYSRSRSSLWTKGETSKNFINIHDIFLDCDCDSIIYLGKPDGPTCHTGSETCYYTSVNDVLEQKQTEGSRLALTTLYSLESTISQRKAELAAPEHGKPSWTKRLLLDNNLLCSKIREEADELCRTIEENEHSTRTASEMGDVLYHAMVLLALKDVKMEDVLDVLRCRFTQSGIEEKKSRGQQN</sequence>
<dbReference type="Pfam" id="PF01503">
    <property type="entry name" value="PRA-PH"/>
    <property type="match status" value="1"/>
</dbReference>
<protein>
    <recommendedName>
        <fullName evidence="11">Phosphoribosyl-AMP cyclohydrolase domain-containing protein</fullName>
    </recommendedName>
</protein>
<evidence type="ECO:0000256" key="10">
    <source>
        <dbReference type="ARBA" id="ARBA00023268"/>
    </source>
</evidence>